<sequence length="290" mass="30324">MSIAQVMMRPGRRGAIARRMAAFGPLATVAAVCCFLLVLVAVFGWLIAPYDATAIDPLAIFDPSSPAHWLGTDDTGRDILSRLIIGAGPSLAGPALVVVLSAIGGTLLAILAAWHGGWVDAMIARFIEVTFAVPGLILAVVAAAVFGTGFLAPVIALSISYVPVLARVLRAAALKERSLPYIEALRVQGASGWTICVRHLLPNILPLIVVQSAVAFGYAMLDLAAVSYLGLGIQPPAPDWGVMVANGQPSIIGGYPEQSLYAALVIVLAVVGFNLVGERLARHFDIEGRT</sequence>
<dbReference type="InterPro" id="IPR035906">
    <property type="entry name" value="MetI-like_sf"/>
</dbReference>
<comment type="subcellular location">
    <subcellularLocation>
        <location evidence="1 7">Cell membrane</location>
        <topology evidence="1 7">Multi-pass membrane protein</topology>
    </subcellularLocation>
</comment>
<feature type="transmembrane region" description="Helical" evidence="7">
    <location>
        <begin position="91"/>
        <end position="114"/>
    </location>
</feature>
<keyword evidence="3" id="KW-1003">Cell membrane</keyword>
<dbReference type="PANTHER" id="PTHR43386:SF3">
    <property type="entry name" value="GLUTATHIONE TRANSPORT SYSTEM PERMEASE PROTEIN GSID"/>
    <property type="match status" value="1"/>
</dbReference>
<evidence type="ECO:0000259" key="8">
    <source>
        <dbReference type="PROSITE" id="PS50928"/>
    </source>
</evidence>
<proteinExistence type="inferred from homology"/>
<keyword evidence="6 7" id="KW-0472">Membrane</keyword>
<accession>A0ABS4TZ95</accession>
<dbReference type="InterPro" id="IPR000515">
    <property type="entry name" value="MetI-like"/>
</dbReference>
<evidence type="ECO:0000256" key="1">
    <source>
        <dbReference type="ARBA" id="ARBA00004651"/>
    </source>
</evidence>
<feature type="domain" description="ABC transmembrane type-1" evidence="8">
    <location>
        <begin position="87"/>
        <end position="277"/>
    </location>
</feature>
<dbReference type="Gene3D" id="1.10.3720.10">
    <property type="entry name" value="MetI-like"/>
    <property type="match status" value="1"/>
</dbReference>
<protein>
    <submittedName>
        <fullName evidence="9">Peptide/nickel transport system permease protein</fullName>
    </submittedName>
</protein>
<comment type="caution">
    <text evidence="9">The sequence shown here is derived from an EMBL/GenBank/DDBJ whole genome shotgun (WGS) entry which is preliminary data.</text>
</comment>
<dbReference type="SUPFAM" id="SSF161098">
    <property type="entry name" value="MetI-like"/>
    <property type="match status" value="1"/>
</dbReference>
<evidence type="ECO:0000313" key="9">
    <source>
        <dbReference type="EMBL" id="MBP2329274.1"/>
    </source>
</evidence>
<dbReference type="PROSITE" id="PS50928">
    <property type="entry name" value="ABC_TM1"/>
    <property type="match status" value="1"/>
</dbReference>
<dbReference type="Proteomes" id="UP001519332">
    <property type="component" value="Unassembled WGS sequence"/>
</dbReference>
<evidence type="ECO:0000256" key="5">
    <source>
        <dbReference type="ARBA" id="ARBA00022989"/>
    </source>
</evidence>
<name>A0ABS4TZ95_9PSEU</name>
<feature type="transmembrane region" description="Helical" evidence="7">
    <location>
        <begin position="150"/>
        <end position="169"/>
    </location>
</feature>
<evidence type="ECO:0000256" key="4">
    <source>
        <dbReference type="ARBA" id="ARBA00022692"/>
    </source>
</evidence>
<feature type="transmembrane region" description="Helical" evidence="7">
    <location>
        <begin position="259"/>
        <end position="276"/>
    </location>
</feature>
<comment type="similarity">
    <text evidence="7">Belongs to the binding-protein-dependent transport system permease family.</text>
</comment>
<dbReference type="RefSeq" id="WP_209646103.1">
    <property type="nucleotide sequence ID" value="NZ_JAGINW010000001.1"/>
</dbReference>
<dbReference type="InterPro" id="IPR050366">
    <property type="entry name" value="BP-dependent_transpt_permease"/>
</dbReference>
<dbReference type="CDD" id="cd06261">
    <property type="entry name" value="TM_PBP2"/>
    <property type="match status" value="1"/>
</dbReference>
<organism evidence="9 10">
    <name type="scientific">Kibdelosporangium banguiense</name>
    <dbReference type="NCBI Taxonomy" id="1365924"/>
    <lineage>
        <taxon>Bacteria</taxon>
        <taxon>Bacillati</taxon>
        <taxon>Actinomycetota</taxon>
        <taxon>Actinomycetes</taxon>
        <taxon>Pseudonocardiales</taxon>
        <taxon>Pseudonocardiaceae</taxon>
        <taxon>Kibdelosporangium</taxon>
    </lineage>
</organism>
<keyword evidence="10" id="KW-1185">Reference proteome</keyword>
<dbReference type="Pfam" id="PF00528">
    <property type="entry name" value="BPD_transp_1"/>
    <property type="match status" value="1"/>
</dbReference>
<evidence type="ECO:0000313" key="10">
    <source>
        <dbReference type="Proteomes" id="UP001519332"/>
    </source>
</evidence>
<evidence type="ECO:0000256" key="6">
    <source>
        <dbReference type="ARBA" id="ARBA00023136"/>
    </source>
</evidence>
<feature type="transmembrane region" description="Helical" evidence="7">
    <location>
        <begin position="200"/>
        <end position="221"/>
    </location>
</feature>
<keyword evidence="5 7" id="KW-1133">Transmembrane helix</keyword>
<evidence type="ECO:0000256" key="2">
    <source>
        <dbReference type="ARBA" id="ARBA00022448"/>
    </source>
</evidence>
<evidence type="ECO:0000256" key="7">
    <source>
        <dbReference type="RuleBase" id="RU363032"/>
    </source>
</evidence>
<reference evidence="9 10" key="1">
    <citation type="submission" date="2021-03" db="EMBL/GenBank/DDBJ databases">
        <title>Sequencing the genomes of 1000 actinobacteria strains.</title>
        <authorList>
            <person name="Klenk H.-P."/>
        </authorList>
    </citation>
    <scope>NUCLEOTIDE SEQUENCE [LARGE SCALE GENOMIC DNA]</scope>
    <source>
        <strain evidence="9 10">DSM 46670</strain>
    </source>
</reference>
<dbReference type="PANTHER" id="PTHR43386">
    <property type="entry name" value="OLIGOPEPTIDE TRANSPORT SYSTEM PERMEASE PROTEIN APPC"/>
    <property type="match status" value="1"/>
</dbReference>
<keyword evidence="4 7" id="KW-0812">Transmembrane</keyword>
<dbReference type="EMBL" id="JAGINW010000001">
    <property type="protein sequence ID" value="MBP2329274.1"/>
    <property type="molecule type" value="Genomic_DNA"/>
</dbReference>
<keyword evidence="2 7" id="KW-0813">Transport</keyword>
<evidence type="ECO:0000256" key="3">
    <source>
        <dbReference type="ARBA" id="ARBA00022475"/>
    </source>
</evidence>
<feature type="transmembrane region" description="Helical" evidence="7">
    <location>
        <begin position="126"/>
        <end position="144"/>
    </location>
</feature>
<gene>
    <name evidence="9" type="ORF">JOF56_009659</name>
</gene>
<feature type="transmembrane region" description="Helical" evidence="7">
    <location>
        <begin position="21"/>
        <end position="48"/>
    </location>
</feature>